<feature type="transmembrane region" description="Helical" evidence="3">
    <location>
        <begin position="76"/>
        <end position="98"/>
    </location>
</feature>
<feature type="transmembrane region" description="Helical" evidence="3">
    <location>
        <begin position="47"/>
        <end position="70"/>
    </location>
</feature>
<feature type="region of interest" description="Disordered" evidence="2">
    <location>
        <begin position="442"/>
        <end position="626"/>
    </location>
</feature>
<gene>
    <name evidence="4" type="ORF">TrST_g1226</name>
</gene>
<comment type="caution">
    <text evidence="4">The sequence shown here is derived from an EMBL/GenBank/DDBJ whole genome shotgun (WGS) entry which is preliminary data.</text>
</comment>
<feature type="compositionally biased region" description="Basic and acidic residues" evidence="2">
    <location>
        <begin position="574"/>
        <end position="599"/>
    </location>
</feature>
<dbReference type="Proteomes" id="UP001165085">
    <property type="component" value="Unassembled WGS sequence"/>
</dbReference>
<proteinExistence type="predicted"/>
<feature type="compositionally biased region" description="Basic and acidic residues" evidence="2">
    <location>
        <begin position="549"/>
        <end position="558"/>
    </location>
</feature>
<feature type="compositionally biased region" description="Pro residues" evidence="2">
    <location>
        <begin position="504"/>
        <end position="513"/>
    </location>
</feature>
<evidence type="ECO:0000256" key="2">
    <source>
        <dbReference type="SAM" id="MobiDB-lite"/>
    </source>
</evidence>
<keyword evidence="5" id="KW-1185">Reference proteome</keyword>
<feature type="compositionally biased region" description="Basic and acidic residues" evidence="2">
    <location>
        <begin position="293"/>
        <end position="309"/>
    </location>
</feature>
<sequence>MSTLATYPIAQAVLCFIVNAGFIAVLWKTKPLIFFPCTLVKNQNLYLLSEILGASVTLTGSFLALVGAASQGAVNVLGTIFAIINISFTVLFFYGFYVDMHRSDEDKKSLLSRNTTASDAADGRRMSTSLDRDDSLKKKLDHSVKAAEEEWDNIIIALGLTEGSAKDEVISGMGYARSIVISAVKAELVKVNRKFKTYEEQKRRVDEKNIRRALAEYKSLLQRVNADYSVHTGTPLSSLEGVENIAKKEGLDTCLRLLREQRVVVKKTSTLGLTDEIEMVTNPSANPAANLRKKTETRQQRGAKVKKESDDDESDGNVILEERTDGSACVLRVAKDGIASKEGVILKSVVVGVGTDKFIKKTWEFDDILRRLAKRKREVVVEFEAPEQPLKAKKDPEAVEINSSEETAQVDLEKGEWHLDARTGIYSNRVNSVGMANALATGGGKVKVKKPSADDNGSSEDQQVDLEEGEFSAASAKTVEMPLSTSSPPHPEDPYDSSDSLDAPLPPLPPPSPSKKVDDDKKPQAVETSPPPTSVQQPGEVPAASTKTKKVEDEKKPQAVETSPPPQSLQPPEPQKEEKEKEEVKYDDTLKDAQTDVKKGPQAMSSAKPQVVEASPPKPPMIKTLSSKPAVSVTTLAKKFENAATI</sequence>
<name>A0A9W7A7D3_9STRA</name>
<feature type="compositionally biased region" description="Pro residues" evidence="2">
    <location>
        <begin position="563"/>
        <end position="573"/>
    </location>
</feature>
<organism evidence="4 5">
    <name type="scientific">Triparma strigata</name>
    <dbReference type="NCBI Taxonomy" id="1606541"/>
    <lineage>
        <taxon>Eukaryota</taxon>
        <taxon>Sar</taxon>
        <taxon>Stramenopiles</taxon>
        <taxon>Ochrophyta</taxon>
        <taxon>Bolidophyceae</taxon>
        <taxon>Parmales</taxon>
        <taxon>Triparmaceae</taxon>
        <taxon>Triparma</taxon>
    </lineage>
</organism>
<feature type="compositionally biased region" description="Basic and acidic residues" evidence="2">
    <location>
        <begin position="515"/>
        <end position="524"/>
    </location>
</feature>
<reference evidence="5" key="1">
    <citation type="journal article" date="2023" name="Commun. Biol.">
        <title>Genome analysis of Parmales, the sister group of diatoms, reveals the evolutionary specialization of diatoms from phago-mixotrophs to photoautotrophs.</title>
        <authorList>
            <person name="Ban H."/>
            <person name="Sato S."/>
            <person name="Yoshikawa S."/>
            <person name="Yamada K."/>
            <person name="Nakamura Y."/>
            <person name="Ichinomiya M."/>
            <person name="Sato N."/>
            <person name="Blanc-Mathieu R."/>
            <person name="Endo H."/>
            <person name="Kuwata A."/>
            <person name="Ogata H."/>
        </authorList>
    </citation>
    <scope>NUCLEOTIDE SEQUENCE [LARGE SCALE GENOMIC DNA]</scope>
    <source>
        <strain evidence="5">NIES 3701</strain>
    </source>
</reference>
<feature type="transmembrane region" description="Helical" evidence="3">
    <location>
        <begin position="6"/>
        <end position="27"/>
    </location>
</feature>
<keyword evidence="3" id="KW-1133">Transmembrane helix</keyword>
<evidence type="ECO:0000313" key="5">
    <source>
        <dbReference type="Proteomes" id="UP001165085"/>
    </source>
</evidence>
<feature type="region of interest" description="Disordered" evidence="2">
    <location>
        <begin position="284"/>
        <end position="319"/>
    </location>
</feature>
<keyword evidence="1" id="KW-0175">Coiled coil</keyword>
<dbReference type="EMBL" id="BRXY01000097">
    <property type="protein sequence ID" value="GMH64796.1"/>
    <property type="molecule type" value="Genomic_DNA"/>
</dbReference>
<evidence type="ECO:0000256" key="3">
    <source>
        <dbReference type="SAM" id="Phobius"/>
    </source>
</evidence>
<keyword evidence="3" id="KW-0472">Membrane</keyword>
<dbReference type="AlphaFoldDB" id="A0A9W7A7D3"/>
<protein>
    <submittedName>
        <fullName evidence="4">Uncharacterized protein</fullName>
    </submittedName>
</protein>
<dbReference type="OrthoDB" id="10626713at2759"/>
<keyword evidence="3" id="KW-0812">Transmembrane</keyword>
<evidence type="ECO:0000256" key="1">
    <source>
        <dbReference type="SAM" id="Coils"/>
    </source>
</evidence>
<evidence type="ECO:0000313" key="4">
    <source>
        <dbReference type="EMBL" id="GMH64796.1"/>
    </source>
</evidence>
<feature type="coiled-coil region" evidence="1">
    <location>
        <begin position="181"/>
        <end position="208"/>
    </location>
</feature>
<accession>A0A9W7A7D3</accession>